<dbReference type="Proteomes" id="UP001463665">
    <property type="component" value="Chromosome"/>
</dbReference>
<dbReference type="EMBL" id="CP154834">
    <property type="protein sequence ID" value="XAO73664.1"/>
    <property type="molecule type" value="Genomic_DNA"/>
</dbReference>
<keyword evidence="2" id="KW-1185">Reference proteome</keyword>
<sequence length="306" mass="34036">MENNKLPTRQELKTYFETDKYPTQSQFANLIDAYWHKEDNIGTIDHTESTGNVYTKSQSNAKFIISDDFVNDNNKIIAEKIEALGLTTLIEGTETSISGFAANSSKYIFETNDFIAIPVNGGNYSLYMFKGGDKINVQNYLATGISNITMGMVEGLQDALNRKMDKPSGTGNYFIRQNGSINSFVKIEPSSYYLTLFNGNDFVASNAYYNNSKIGIGTQSPSEMLHLDNGRIRSKAIVLDNNAETFPNQLTTNGNKFYGTDSTGIKKEIMMKEDFKNELLSAPSLLTDTEKTAFKTAMNGDGQQIQ</sequence>
<reference evidence="1 2" key="1">
    <citation type="submission" date="2024-04" db="EMBL/GenBank/DDBJ databases">
        <title>Genome sequencing and assembly of rice foliar adapted Chryseobacterium endophyticum OsEnb-ALM-A6.</title>
        <authorList>
            <person name="Kumar S."/>
            <person name="Javed M."/>
            <person name="Chouhan V."/>
            <person name="Charishma K."/>
            <person name="Patel A."/>
            <person name="Kumar M."/>
            <person name="Sahu K.P."/>
            <person name="Kumar A."/>
        </authorList>
    </citation>
    <scope>NUCLEOTIDE SEQUENCE [LARGE SCALE GENOMIC DNA]</scope>
    <source>
        <strain evidence="1 2">OsEnb-ALM-A6</strain>
    </source>
</reference>
<dbReference type="RefSeq" id="WP_345766079.1">
    <property type="nucleotide sequence ID" value="NZ_CP154834.1"/>
</dbReference>
<accession>A0AAU6WM68</accession>
<evidence type="ECO:0000313" key="1">
    <source>
        <dbReference type="EMBL" id="XAO73664.1"/>
    </source>
</evidence>
<organism evidence="1 2">
    <name type="scientific">Chryseobacterium endophyticum</name>
    <dbReference type="NCBI Taxonomy" id="1854762"/>
    <lineage>
        <taxon>Bacteria</taxon>
        <taxon>Pseudomonadati</taxon>
        <taxon>Bacteroidota</taxon>
        <taxon>Flavobacteriia</taxon>
        <taxon>Flavobacteriales</taxon>
        <taxon>Weeksellaceae</taxon>
        <taxon>Chryseobacterium group</taxon>
        <taxon>Chryseobacterium</taxon>
    </lineage>
</organism>
<gene>
    <name evidence="1" type="ORF">AAFP95_18380</name>
</gene>
<proteinExistence type="predicted"/>
<evidence type="ECO:0000313" key="2">
    <source>
        <dbReference type="Proteomes" id="UP001463665"/>
    </source>
</evidence>
<dbReference type="AlphaFoldDB" id="A0AAU6WM68"/>
<protein>
    <submittedName>
        <fullName evidence="1">Uncharacterized protein</fullName>
    </submittedName>
</protein>
<name>A0AAU6WM68_9FLAO</name>